<dbReference type="PANTHER" id="PTHR30055:SF226">
    <property type="entry name" value="HTH-TYPE TRANSCRIPTIONAL REGULATOR PKSA"/>
    <property type="match status" value="1"/>
</dbReference>
<dbReference type="Proteomes" id="UP000272474">
    <property type="component" value="Unassembled WGS sequence"/>
</dbReference>
<sequence>MPRTTPSATRRRLARGEQRIAQLLDAAEREFVEVGYHAATTNGIAARAGASPGTLYQFFPNKEAMAQALADRYLEELSRVYSFVHDPDLALLPAEELVERTVEPVVAFTAANPGFKAIFAGAATPPHLAASTQRLHSALHGWMDALLAAFRPGLPAEVRQVKATVALGIVRAMVPLIYAARGAERRTLVTEMKGVMRAYFASLPTE</sequence>
<feature type="domain" description="HTH tetR-type" evidence="3">
    <location>
        <begin position="17"/>
        <end position="77"/>
    </location>
</feature>
<accession>A0A3A9YTX5</accession>
<dbReference type="InterPro" id="IPR023772">
    <property type="entry name" value="DNA-bd_HTH_TetR-type_CS"/>
</dbReference>
<evidence type="ECO:0000256" key="1">
    <source>
        <dbReference type="ARBA" id="ARBA00023125"/>
    </source>
</evidence>
<dbReference type="Gene3D" id="1.10.357.10">
    <property type="entry name" value="Tetracycline Repressor, domain 2"/>
    <property type="match status" value="1"/>
</dbReference>
<organism evidence="4 5">
    <name type="scientific">Streptomyces hoynatensis</name>
    <dbReference type="NCBI Taxonomy" id="1141874"/>
    <lineage>
        <taxon>Bacteria</taxon>
        <taxon>Bacillati</taxon>
        <taxon>Actinomycetota</taxon>
        <taxon>Actinomycetes</taxon>
        <taxon>Kitasatosporales</taxon>
        <taxon>Streptomycetaceae</taxon>
        <taxon>Streptomyces</taxon>
    </lineage>
</organism>
<evidence type="ECO:0000259" key="3">
    <source>
        <dbReference type="PROSITE" id="PS50977"/>
    </source>
</evidence>
<dbReference type="EMBL" id="RBAL01000013">
    <property type="protein sequence ID" value="RKN39522.1"/>
    <property type="molecule type" value="Genomic_DNA"/>
</dbReference>
<dbReference type="InterPro" id="IPR009057">
    <property type="entry name" value="Homeodomain-like_sf"/>
</dbReference>
<dbReference type="OrthoDB" id="5242390at2"/>
<dbReference type="GO" id="GO:0003700">
    <property type="term" value="F:DNA-binding transcription factor activity"/>
    <property type="evidence" value="ECO:0007669"/>
    <property type="project" value="TreeGrafter"/>
</dbReference>
<comment type="caution">
    <text evidence="4">The sequence shown here is derived from an EMBL/GenBank/DDBJ whole genome shotgun (WGS) entry which is preliminary data.</text>
</comment>
<keyword evidence="5" id="KW-1185">Reference proteome</keyword>
<evidence type="ECO:0000256" key="2">
    <source>
        <dbReference type="PROSITE-ProRule" id="PRU00335"/>
    </source>
</evidence>
<protein>
    <submittedName>
        <fullName evidence="4">TetR/AcrR family transcriptional regulator</fullName>
    </submittedName>
</protein>
<dbReference type="InterPro" id="IPR001647">
    <property type="entry name" value="HTH_TetR"/>
</dbReference>
<dbReference type="InterPro" id="IPR041669">
    <property type="entry name" value="TetR_C_15"/>
</dbReference>
<dbReference type="SUPFAM" id="SSF46689">
    <property type="entry name" value="Homeodomain-like"/>
    <property type="match status" value="1"/>
</dbReference>
<feature type="DNA-binding region" description="H-T-H motif" evidence="2">
    <location>
        <begin position="40"/>
        <end position="59"/>
    </location>
</feature>
<gene>
    <name evidence="4" type="ORF">D7294_21285</name>
</gene>
<evidence type="ECO:0000313" key="5">
    <source>
        <dbReference type="Proteomes" id="UP000272474"/>
    </source>
</evidence>
<dbReference type="PROSITE" id="PS50977">
    <property type="entry name" value="HTH_TETR_2"/>
    <property type="match status" value="1"/>
</dbReference>
<dbReference type="PANTHER" id="PTHR30055">
    <property type="entry name" value="HTH-TYPE TRANSCRIPTIONAL REGULATOR RUTR"/>
    <property type="match status" value="1"/>
</dbReference>
<name>A0A3A9YTX5_9ACTN</name>
<dbReference type="Pfam" id="PF00440">
    <property type="entry name" value="TetR_N"/>
    <property type="match status" value="1"/>
</dbReference>
<dbReference type="RefSeq" id="WP_120682188.1">
    <property type="nucleotide sequence ID" value="NZ_RBAL01000013.1"/>
</dbReference>
<dbReference type="GO" id="GO:0000976">
    <property type="term" value="F:transcription cis-regulatory region binding"/>
    <property type="evidence" value="ECO:0007669"/>
    <property type="project" value="TreeGrafter"/>
</dbReference>
<dbReference type="Pfam" id="PF17918">
    <property type="entry name" value="TetR_C_15"/>
    <property type="match status" value="1"/>
</dbReference>
<dbReference type="InterPro" id="IPR050109">
    <property type="entry name" value="HTH-type_TetR-like_transc_reg"/>
</dbReference>
<reference evidence="4 5" key="1">
    <citation type="journal article" date="2014" name="Int. J. Syst. Evol. Microbiol.">
        <title>Streptomyces hoynatensis sp. nov., isolated from deep marine sediment.</title>
        <authorList>
            <person name="Veyisoglu A."/>
            <person name="Sahin N."/>
        </authorList>
    </citation>
    <scope>NUCLEOTIDE SEQUENCE [LARGE SCALE GENOMIC DNA]</scope>
    <source>
        <strain evidence="4 5">KCTC 29097</strain>
    </source>
</reference>
<evidence type="ECO:0000313" key="4">
    <source>
        <dbReference type="EMBL" id="RKN39522.1"/>
    </source>
</evidence>
<keyword evidence="1 2" id="KW-0238">DNA-binding</keyword>
<proteinExistence type="predicted"/>
<dbReference type="PRINTS" id="PR00455">
    <property type="entry name" value="HTHTETR"/>
</dbReference>
<dbReference type="PROSITE" id="PS01081">
    <property type="entry name" value="HTH_TETR_1"/>
    <property type="match status" value="1"/>
</dbReference>
<dbReference type="AlphaFoldDB" id="A0A3A9YTX5"/>